<dbReference type="AlphaFoldDB" id="A0A1L7CFG3"/>
<reference evidence="1 2" key="1">
    <citation type="submission" date="2014-08" db="EMBL/GenBank/DDBJ databases">
        <title>Complete genome sequence of Corynebacterium aquilae S-613T(T) (=DSM 44791(T)), isolated from the choana of a healthy golden eagle.</title>
        <authorList>
            <person name="Ruckert C."/>
            <person name="Albersmeier A."/>
            <person name="Winkler A."/>
            <person name="Kalinowski J."/>
        </authorList>
    </citation>
    <scope>NUCLEOTIDE SEQUENCE [LARGE SCALE GENOMIC DNA]</scope>
    <source>
        <strain evidence="1 2">S-613</strain>
    </source>
</reference>
<gene>
    <name evidence="1" type="ORF">CAQU_05255</name>
</gene>
<name>A0A1L7CFG3_9CORY</name>
<dbReference type="STRING" id="1431546.CAQU_05255"/>
<dbReference type="OrthoDB" id="3381577at2"/>
<proteinExistence type="predicted"/>
<sequence length="95" mass="10941">MARRNNKWARGASRPLPTHGAAFFGAQVQEGPSWDFGQEYLVRRISSDRAQKFYVCPGCNQDIPPGIAHIVAWPRDGLRGAEDRRHWHNACWQRR</sequence>
<organism evidence="1 2">
    <name type="scientific">Corynebacterium aquilae DSM 44791</name>
    <dbReference type="NCBI Taxonomy" id="1431546"/>
    <lineage>
        <taxon>Bacteria</taxon>
        <taxon>Bacillati</taxon>
        <taxon>Actinomycetota</taxon>
        <taxon>Actinomycetes</taxon>
        <taxon>Mycobacteriales</taxon>
        <taxon>Corynebacteriaceae</taxon>
        <taxon>Corynebacterium</taxon>
    </lineage>
</organism>
<accession>A0A1L7CFG3</accession>
<evidence type="ECO:0000313" key="1">
    <source>
        <dbReference type="EMBL" id="APT84566.1"/>
    </source>
</evidence>
<dbReference type="Proteomes" id="UP000185478">
    <property type="component" value="Chromosome"/>
</dbReference>
<keyword evidence="2" id="KW-1185">Reference proteome</keyword>
<dbReference type="RefSeq" id="WP_075725813.1">
    <property type="nucleotide sequence ID" value="NZ_CP009245.1"/>
</dbReference>
<dbReference type="EMBL" id="CP009245">
    <property type="protein sequence ID" value="APT84566.1"/>
    <property type="molecule type" value="Genomic_DNA"/>
</dbReference>
<protein>
    <submittedName>
        <fullName evidence="1">ATP/GTP-binding protein</fullName>
    </submittedName>
</protein>
<evidence type="ECO:0000313" key="2">
    <source>
        <dbReference type="Proteomes" id="UP000185478"/>
    </source>
</evidence>
<dbReference type="KEGG" id="caqu:CAQU_05255"/>